<feature type="region of interest" description="Disordered" evidence="1">
    <location>
        <begin position="1"/>
        <end position="40"/>
    </location>
</feature>
<dbReference type="EMBL" id="AGNL01020974">
    <property type="protein sequence ID" value="EJK60517.1"/>
    <property type="molecule type" value="Genomic_DNA"/>
</dbReference>
<comment type="caution">
    <text evidence="2">The sequence shown here is derived from an EMBL/GenBank/DDBJ whole genome shotgun (WGS) entry which is preliminary data.</text>
</comment>
<organism evidence="2 3">
    <name type="scientific">Thalassiosira oceanica</name>
    <name type="common">Marine diatom</name>
    <dbReference type="NCBI Taxonomy" id="159749"/>
    <lineage>
        <taxon>Eukaryota</taxon>
        <taxon>Sar</taxon>
        <taxon>Stramenopiles</taxon>
        <taxon>Ochrophyta</taxon>
        <taxon>Bacillariophyta</taxon>
        <taxon>Coscinodiscophyceae</taxon>
        <taxon>Thalassiosirophycidae</taxon>
        <taxon>Thalassiosirales</taxon>
        <taxon>Thalassiosiraceae</taxon>
        <taxon>Thalassiosira</taxon>
    </lineage>
</organism>
<reference evidence="2 3" key="1">
    <citation type="journal article" date="2012" name="Genome Biol.">
        <title>Genome and low-iron response of an oceanic diatom adapted to chronic iron limitation.</title>
        <authorList>
            <person name="Lommer M."/>
            <person name="Specht M."/>
            <person name="Roy A.S."/>
            <person name="Kraemer L."/>
            <person name="Andreson R."/>
            <person name="Gutowska M.A."/>
            <person name="Wolf J."/>
            <person name="Bergner S.V."/>
            <person name="Schilhabel M.B."/>
            <person name="Klostermeier U.C."/>
            <person name="Beiko R.G."/>
            <person name="Rosenstiel P."/>
            <person name="Hippler M."/>
            <person name="Laroche J."/>
        </authorList>
    </citation>
    <scope>NUCLEOTIDE SEQUENCE [LARGE SCALE GENOMIC DNA]</scope>
    <source>
        <strain evidence="2 3">CCMP1005</strain>
    </source>
</reference>
<dbReference type="AlphaFoldDB" id="K0SQ69"/>
<accession>K0SQ69</accession>
<protein>
    <submittedName>
        <fullName evidence="2">Uncharacterized protein</fullName>
    </submittedName>
</protein>
<evidence type="ECO:0000256" key="1">
    <source>
        <dbReference type="SAM" id="MobiDB-lite"/>
    </source>
</evidence>
<proteinExistence type="predicted"/>
<evidence type="ECO:0000313" key="2">
    <source>
        <dbReference type="EMBL" id="EJK60517.1"/>
    </source>
</evidence>
<name>K0SQ69_THAOC</name>
<feature type="compositionally biased region" description="Basic and acidic residues" evidence="1">
    <location>
        <begin position="9"/>
        <end position="21"/>
    </location>
</feature>
<sequence length="391" mass="43130">MKKKKAHRSDRSRSERRSDAKKAKKSAPVSFAAVPKASTSSSTKVKAAWAARDSIASKLHPRSLRGRNARDRVHDAMLSSRLEEIRTMLDNGQVPGGGKDFVFFDGSHKDSPTTFPDHARGKNVIVLSVHDMMECGGVEGCIYTSRGNVDPDIIVCPLSDCLDMLRLGSHGDAIQILIAIIKAHPGTTNRHCRIVGDTKAHTYVGNFGVVRPLGQRGIIEHSCHIKKVPTELYNNLVRFTARLEGVVLKFLPRQAIRFISAAKEAVPYTTMKGVGLDSKEEPKYYSSMACGINLVLSSHLDKDFMYCAVVAFKVGYDASKDKDRILVYFTFPGLGPHGITVKMRHGQVVIFNARQSAIVSGNDNSAQVSESQEKLSREYEEKMEAVLFRPA</sequence>
<evidence type="ECO:0000313" key="3">
    <source>
        <dbReference type="Proteomes" id="UP000266841"/>
    </source>
</evidence>
<dbReference type="Proteomes" id="UP000266841">
    <property type="component" value="Unassembled WGS sequence"/>
</dbReference>
<keyword evidence="3" id="KW-1185">Reference proteome</keyword>
<gene>
    <name evidence="2" type="ORF">THAOC_19109</name>
</gene>